<dbReference type="Proteomes" id="UP001597301">
    <property type="component" value="Unassembled WGS sequence"/>
</dbReference>
<evidence type="ECO:0000256" key="1">
    <source>
        <dbReference type="ARBA" id="ARBA00001947"/>
    </source>
</evidence>
<comment type="subcellular location">
    <subcellularLocation>
        <location evidence="2">Membrane</location>
        <topology evidence="2">Multi-pass membrane protein</topology>
    </subcellularLocation>
</comment>
<dbReference type="EMBL" id="JBHUEO010000004">
    <property type="protein sequence ID" value="MFD1705570.1"/>
    <property type="molecule type" value="Genomic_DNA"/>
</dbReference>
<keyword evidence="15" id="KW-1185">Reference proteome</keyword>
<proteinExistence type="inferred from homology"/>
<gene>
    <name evidence="14" type="ORF">ACFSCZ_02245</name>
</gene>
<keyword evidence="7 14" id="KW-0378">Hydrolase</keyword>
<evidence type="ECO:0000256" key="10">
    <source>
        <dbReference type="ARBA" id="ARBA00023049"/>
    </source>
</evidence>
<protein>
    <submittedName>
        <fullName evidence="14">M50 family metallopeptidase</fullName>
        <ecNumber evidence="14">3.4.24.-</ecNumber>
    </submittedName>
</protein>
<dbReference type="GO" id="GO:0016787">
    <property type="term" value="F:hydrolase activity"/>
    <property type="evidence" value="ECO:0007669"/>
    <property type="project" value="UniProtKB-KW"/>
</dbReference>
<keyword evidence="9 12" id="KW-1133">Transmembrane helix</keyword>
<keyword evidence="6" id="KW-0479">Metal-binding</keyword>
<evidence type="ECO:0000256" key="4">
    <source>
        <dbReference type="ARBA" id="ARBA00022670"/>
    </source>
</evidence>
<comment type="similarity">
    <text evidence="3">Belongs to the peptidase M50B family.</text>
</comment>
<feature type="domain" description="Peptidase M50" evidence="13">
    <location>
        <begin position="33"/>
        <end position="104"/>
    </location>
</feature>
<evidence type="ECO:0000313" key="15">
    <source>
        <dbReference type="Proteomes" id="UP001597301"/>
    </source>
</evidence>
<evidence type="ECO:0000256" key="8">
    <source>
        <dbReference type="ARBA" id="ARBA00022833"/>
    </source>
</evidence>
<keyword evidence="11 12" id="KW-0472">Membrane</keyword>
<name>A0ABW4KC51_9BACI</name>
<feature type="transmembrane region" description="Helical" evidence="12">
    <location>
        <begin position="84"/>
        <end position="104"/>
    </location>
</feature>
<feature type="domain" description="Peptidase M50" evidence="13">
    <location>
        <begin position="118"/>
        <end position="167"/>
    </location>
</feature>
<dbReference type="InterPro" id="IPR008915">
    <property type="entry name" value="Peptidase_M50"/>
</dbReference>
<evidence type="ECO:0000256" key="11">
    <source>
        <dbReference type="ARBA" id="ARBA00023136"/>
    </source>
</evidence>
<sequence length="284" mass="33214">MIKLWRLLGKVRMHPLFWLVAGTAMLTGYFWELFILFLIVFVHELGHAAAASYFSWKIKQILILPFGGKCEVDEHGNRPLKEELVIVLSGPLQHIWLGAAVFLLESAGLVSGEGAFIFHQFNTMVFLFNLLPVWPLDGGKLLYLFLSVKKPFLSAMRHTIISSAVILAILHFTVLLIYPLHLHLWIVMIYLYISLWLEWKQIQFVFMRFLLERYYGNNAGIKRLEIIEADGNEWIYHVMEKFQRGCKHLIHVDNIRSMDENEMLHAYFANKQVNIRLKEMIPEE</sequence>
<evidence type="ECO:0000256" key="12">
    <source>
        <dbReference type="SAM" id="Phobius"/>
    </source>
</evidence>
<feature type="transmembrane region" description="Helical" evidence="12">
    <location>
        <begin position="158"/>
        <end position="176"/>
    </location>
</feature>
<evidence type="ECO:0000256" key="9">
    <source>
        <dbReference type="ARBA" id="ARBA00022989"/>
    </source>
</evidence>
<keyword evidence="4" id="KW-0645">Protease</keyword>
<evidence type="ECO:0000313" key="14">
    <source>
        <dbReference type="EMBL" id="MFD1705570.1"/>
    </source>
</evidence>
<keyword evidence="5 12" id="KW-0812">Transmembrane</keyword>
<organism evidence="14 15">
    <name type="scientific">Siminovitchia sediminis</name>
    <dbReference type="NCBI Taxonomy" id="1274353"/>
    <lineage>
        <taxon>Bacteria</taxon>
        <taxon>Bacillati</taxon>
        <taxon>Bacillota</taxon>
        <taxon>Bacilli</taxon>
        <taxon>Bacillales</taxon>
        <taxon>Bacillaceae</taxon>
        <taxon>Siminovitchia</taxon>
    </lineage>
</organism>
<dbReference type="PANTHER" id="PTHR39188">
    <property type="entry name" value="MEMBRANE-ASSOCIATED ZINC METALLOPROTEASE M50B"/>
    <property type="match status" value="1"/>
</dbReference>
<evidence type="ECO:0000259" key="13">
    <source>
        <dbReference type="Pfam" id="PF02163"/>
    </source>
</evidence>
<dbReference type="CDD" id="cd06161">
    <property type="entry name" value="S2P-M50_SpoIVFB"/>
    <property type="match status" value="1"/>
</dbReference>
<feature type="transmembrane region" description="Helical" evidence="12">
    <location>
        <begin position="124"/>
        <end position="146"/>
    </location>
</feature>
<feature type="transmembrane region" description="Helical" evidence="12">
    <location>
        <begin position="16"/>
        <end position="42"/>
    </location>
</feature>
<comment type="cofactor">
    <cofactor evidence="1">
        <name>Zn(2+)</name>
        <dbReference type="ChEBI" id="CHEBI:29105"/>
    </cofactor>
</comment>
<evidence type="ECO:0000256" key="6">
    <source>
        <dbReference type="ARBA" id="ARBA00022723"/>
    </source>
</evidence>
<evidence type="ECO:0000256" key="3">
    <source>
        <dbReference type="ARBA" id="ARBA00007931"/>
    </source>
</evidence>
<dbReference type="Pfam" id="PF02163">
    <property type="entry name" value="Peptidase_M50"/>
    <property type="match status" value="2"/>
</dbReference>
<dbReference type="RefSeq" id="WP_380772092.1">
    <property type="nucleotide sequence ID" value="NZ_JBHUEO010000004.1"/>
</dbReference>
<evidence type="ECO:0000256" key="7">
    <source>
        <dbReference type="ARBA" id="ARBA00022801"/>
    </source>
</evidence>
<keyword evidence="8" id="KW-0862">Zinc</keyword>
<reference evidence="15" key="1">
    <citation type="journal article" date="2019" name="Int. J. Syst. Evol. Microbiol.">
        <title>The Global Catalogue of Microorganisms (GCM) 10K type strain sequencing project: providing services to taxonomists for standard genome sequencing and annotation.</title>
        <authorList>
            <consortium name="The Broad Institute Genomics Platform"/>
            <consortium name="The Broad Institute Genome Sequencing Center for Infectious Disease"/>
            <person name="Wu L."/>
            <person name="Ma J."/>
        </authorList>
    </citation>
    <scope>NUCLEOTIDE SEQUENCE [LARGE SCALE GENOMIC DNA]</scope>
    <source>
        <strain evidence="15">CGMCC 1.12295</strain>
    </source>
</reference>
<dbReference type="EC" id="3.4.24.-" evidence="14"/>
<feature type="transmembrane region" description="Helical" evidence="12">
    <location>
        <begin position="182"/>
        <end position="199"/>
    </location>
</feature>
<comment type="caution">
    <text evidence="14">The sequence shown here is derived from an EMBL/GenBank/DDBJ whole genome shotgun (WGS) entry which is preliminary data.</text>
</comment>
<dbReference type="PANTHER" id="PTHR39188:SF3">
    <property type="entry name" value="STAGE IV SPORULATION PROTEIN FB"/>
    <property type="match status" value="1"/>
</dbReference>
<accession>A0ABW4KC51</accession>
<keyword evidence="10" id="KW-0482">Metalloprotease</keyword>
<evidence type="ECO:0000256" key="5">
    <source>
        <dbReference type="ARBA" id="ARBA00022692"/>
    </source>
</evidence>
<evidence type="ECO:0000256" key="2">
    <source>
        <dbReference type="ARBA" id="ARBA00004141"/>
    </source>
</evidence>